<dbReference type="PANTHER" id="PTHR21456:SF1">
    <property type="entry name" value="C2 NT-TYPE DOMAIN-CONTAINING PROTEIN"/>
    <property type="match status" value="1"/>
</dbReference>
<protein>
    <recommendedName>
        <fullName evidence="1">C2 NT-type domain-containing protein</fullName>
    </recommendedName>
</protein>
<accession>A0A137PAQ8</accession>
<sequence>MEQALDSLFNTFRQFVEFETHIGFQKLINFPFVTGFGYIKYKLTNYNGHSIVGRTQIAPVEQNCINWTDEIFQTVKFPISDAGHLLSCKVELTFKYMSEARAQSKALGVVNIDLAEFAGDRNITVRFLLMDSKINSTLQIFMSLYQVSGDIIYKRPKNNISKVTSSLDTLSNSTATQMEANKKYHTREDLLHIQNKLIMLSTKNEEKSLVEIVDEILYD</sequence>
<evidence type="ECO:0000259" key="1">
    <source>
        <dbReference type="PROSITE" id="PS51840"/>
    </source>
</evidence>
<dbReference type="InterPro" id="IPR019448">
    <property type="entry name" value="NT-C2"/>
</dbReference>
<name>A0A137PAQ8_CONC2</name>
<feature type="domain" description="C2 NT-type" evidence="1">
    <location>
        <begin position="8"/>
        <end position="146"/>
    </location>
</feature>
<reference evidence="2 3" key="1">
    <citation type="journal article" date="2015" name="Genome Biol. Evol.">
        <title>Phylogenomic analyses indicate that early fungi evolved digesting cell walls of algal ancestors of land plants.</title>
        <authorList>
            <person name="Chang Y."/>
            <person name="Wang S."/>
            <person name="Sekimoto S."/>
            <person name="Aerts A.L."/>
            <person name="Choi C."/>
            <person name="Clum A."/>
            <person name="LaButti K.M."/>
            <person name="Lindquist E.A."/>
            <person name="Yee Ngan C."/>
            <person name="Ohm R.A."/>
            <person name="Salamov A.A."/>
            <person name="Grigoriev I.V."/>
            <person name="Spatafora J.W."/>
            <person name="Berbee M.L."/>
        </authorList>
    </citation>
    <scope>NUCLEOTIDE SEQUENCE [LARGE SCALE GENOMIC DNA]</scope>
    <source>
        <strain evidence="2 3">NRRL 28638</strain>
    </source>
</reference>
<proteinExistence type="predicted"/>
<dbReference type="STRING" id="796925.A0A137PAQ8"/>
<dbReference type="Pfam" id="PF10358">
    <property type="entry name" value="NT-C2"/>
    <property type="match status" value="1"/>
</dbReference>
<gene>
    <name evidence="2" type="ORF">CONCODRAFT_5121</name>
</gene>
<dbReference type="Proteomes" id="UP000070444">
    <property type="component" value="Unassembled WGS sequence"/>
</dbReference>
<keyword evidence="3" id="KW-1185">Reference proteome</keyword>
<dbReference type="AlphaFoldDB" id="A0A137PAQ8"/>
<dbReference type="PROSITE" id="PS51840">
    <property type="entry name" value="C2_NT"/>
    <property type="match status" value="1"/>
</dbReference>
<organism evidence="2 3">
    <name type="scientific">Conidiobolus coronatus (strain ATCC 28846 / CBS 209.66 / NRRL 28638)</name>
    <name type="common">Delacroixia coronata</name>
    <dbReference type="NCBI Taxonomy" id="796925"/>
    <lineage>
        <taxon>Eukaryota</taxon>
        <taxon>Fungi</taxon>
        <taxon>Fungi incertae sedis</taxon>
        <taxon>Zoopagomycota</taxon>
        <taxon>Entomophthoromycotina</taxon>
        <taxon>Entomophthoromycetes</taxon>
        <taxon>Entomophthorales</taxon>
        <taxon>Ancylistaceae</taxon>
        <taxon>Conidiobolus</taxon>
    </lineage>
</organism>
<dbReference type="OrthoDB" id="3365224at2759"/>
<dbReference type="PANTHER" id="PTHR21456">
    <property type="entry name" value="FAMILY WITH SEQUENCE SIMILARITY 102"/>
    <property type="match status" value="1"/>
</dbReference>
<evidence type="ECO:0000313" key="3">
    <source>
        <dbReference type="Proteomes" id="UP000070444"/>
    </source>
</evidence>
<dbReference type="EMBL" id="KQ964460">
    <property type="protein sequence ID" value="KXN72089.1"/>
    <property type="molecule type" value="Genomic_DNA"/>
</dbReference>
<dbReference type="InterPro" id="IPR039931">
    <property type="entry name" value="EEIG1/2-like"/>
</dbReference>
<evidence type="ECO:0000313" key="2">
    <source>
        <dbReference type="EMBL" id="KXN72089.1"/>
    </source>
</evidence>